<proteinExistence type="predicted"/>
<accession>A0A6J5P1X8</accession>
<gene>
    <name evidence="1" type="ORF">UFOVP770_56</name>
</gene>
<evidence type="ECO:0000313" key="1">
    <source>
        <dbReference type="EMBL" id="CAB4161524.1"/>
    </source>
</evidence>
<reference evidence="1" key="1">
    <citation type="submission" date="2020-04" db="EMBL/GenBank/DDBJ databases">
        <authorList>
            <person name="Chiriac C."/>
            <person name="Salcher M."/>
            <person name="Ghai R."/>
            <person name="Kavagutti S V."/>
        </authorList>
    </citation>
    <scope>NUCLEOTIDE SEQUENCE</scope>
</reference>
<protein>
    <submittedName>
        <fullName evidence="1">Uncharacterized protein</fullName>
    </submittedName>
</protein>
<organism evidence="1">
    <name type="scientific">uncultured Caudovirales phage</name>
    <dbReference type="NCBI Taxonomy" id="2100421"/>
    <lineage>
        <taxon>Viruses</taxon>
        <taxon>Duplodnaviria</taxon>
        <taxon>Heunggongvirae</taxon>
        <taxon>Uroviricota</taxon>
        <taxon>Caudoviricetes</taxon>
        <taxon>Peduoviridae</taxon>
        <taxon>Maltschvirus</taxon>
        <taxon>Maltschvirus maltsch</taxon>
    </lineage>
</organism>
<dbReference type="EMBL" id="LR796715">
    <property type="protein sequence ID" value="CAB4161524.1"/>
    <property type="molecule type" value="Genomic_DNA"/>
</dbReference>
<name>A0A6J5P1X8_9CAUD</name>
<sequence length="91" mass="9014">MAGTNQNVGGYKLIAATGNVSPFGASLLGIFVSSSSSGTITVYDSATTTTTAKVIDTVSVTAGTWYPMPVGTTAGIYIVVGGTLSATVVFA</sequence>